<dbReference type="RefSeq" id="WP_344531007.1">
    <property type="nucleotide sequence ID" value="NZ_BAAAUG010000259.1"/>
</dbReference>
<sequence length="95" mass="10846">MTGREGELPHEVTFASGARLLVERGIDPHATADSVRHIARSRKNWPFGEGREHPYSRVANARTMNAKVFLRYFEDHPPNPRGRGRDKQPRAKKTT</sequence>
<proteinExistence type="predicted"/>
<protein>
    <recommendedName>
        <fullName evidence="4">Transposase</fullName>
    </recommendedName>
</protein>
<feature type="region of interest" description="Disordered" evidence="1">
    <location>
        <begin position="72"/>
        <end position="95"/>
    </location>
</feature>
<evidence type="ECO:0000313" key="2">
    <source>
        <dbReference type="EMBL" id="GAA3154606.1"/>
    </source>
</evidence>
<name>A0ABP6NPC5_9ACTN</name>
<evidence type="ECO:0000256" key="1">
    <source>
        <dbReference type="SAM" id="MobiDB-lite"/>
    </source>
</evidence>
<dbReference type="EMBL" id="BAAAUG010000259">
    <property type="protein sequence ID" value="GAA3154606.1"/>
    <property type="molecule type" value="Genomic_DNA"/>
</dbReference>
<accession>A0ABP6NPC5</accession>
<reference evidence="3" key="1">
    <citation type="journal article" date="2019" name="Int. J. Syst. Evol. Microbiol.">
        <title>The Global Catalogue of Microorganisms (GCM) 10K type strain sequencing project: providing services to taxonomists for standard genome sequencing and annotation.</title>
        <authorList>
            <consortium name="The Broad Institute Genomics Platform"/>
            <consortium name="The Broad Institute Genome Sequencing Center for Infectious Disease"/>
            <person name="Wu L."/>
            <person name="Ma J."/>
        </authorList>
    </citation>
    <scope>NUCLEOTIDE SEQUENCE [LARGE SCALE GENOMIC DNA]</scope>
    <source>
        <strain evidence="3">JCM 9092</strain>
    </source>
</reference>
<evidence type="ECO:0000313" key="3">
    <source>
        <dbReference type="Proteomes" id="UP001501637"/>
    </source>
</evidence>
<dbReference type="Proteomes" id="UP001501637">
    <property type="component" value="Unassembled WGS sequence"/>
</dbReference>
<feature type="compositionally biased region" description="Basic and acidic residues" evidence="1">
    <location>
        <begin position="72"/>
        <end position="89"/>
    </location>
</feature>
<keyword evidence="3" id="KW-1185">Reference proteome</keyword>
<evidence type="ECO:0008006" key="4">
    <source>
        <dbReference type="Google" id="ProtNLM"/>
    </source>
</evidence>
<comment type="caution">
    <text evidence="2">The sequence shown here is derived from an EMBL/GenBank/DDBJ whole genome shotgun (WGS) entry which is preliminary data.</text>
</comment>
<organism evidence="2 3">
    <name type="scientific">Streptomyces rectiviolaceus</name>
    <dbReference type="NCBI Taxonomy" id="332591"/>
    <lineage>
        <taxon>Bacteria</taxon>
        <taxon>Bacillati</taxon>
        <taxon>Actinomycetota</taxon>
        <taxon>Actinomycetes</taxon>
        <taxon>Kitasatosporales</taxon>
        <taxon>Streptomycetaceae</taxon>
        <taxon>Streptomyces</taxon>
    </lineage>
</organism>
<gene>
    <name evidence="2" type="ORF">GCM10010449_84670</name>
</gene>